<keyword evidence="6" id="KW-1185">Reference proteome</keyword>
<keyword evidence="2" id="KW-0804">Transcription</keyword>
<feature type="compositionally biased region" description="Low complexity" evidence="4">
    <location>
        <begin position="377"/>
        <end position="398"/>
    </location>
</feature>
<feature type="region of interest" description="Disordered" evidence="4">
    <location>
        <begin position="1181"/>
        <end position="1214"/>
    </location>
</feature>
<feature type="compositionally biased region" description="Low complexity" evidence="4">
    <location>
        <begin position="1181"/>
        <end position="1194"/>
    </location>
</feature>
<evidence type="ECO:0000256" key="3">
    <source>
        <dbReference type="ARBA" id="ARBA00022946"/>
    </source>
</evidence>
<feature type="compositionally biased region" description="Polar residues" evidence="4">
    <location>
        <begin position="108"/>
        <end position="117"/>
    </location>
</feature>
<dbReference type="GeneID" id="9627810"/>
<feature type="compositionally biased region" description="Polar residues" evidence="4">
    <location>
        <begin position="1201"/>
        <end position="1210"/>
    </location>
</feature>
<feature type="region of interest" description="Disordered" evidence="4">
    <location>
        <begin position="1"/>
        <end position="27"/>
    </location>
</feature>
<feature type="region of interest" description="Disordered" evidence="4">
    <location>
        <begin position="176"/>
        <end position="515"/>
    </location>
</feature>
<name>D8U353_VOLCA</name>
<dbReference type="GO" id="GO:0006353">
    <property type="term" value="P:DNA-templated transcription termination"/>
    <property type="evidence" value="ECO:0007669"/>
    <property type="project" value="UniProtKB-KW"/>
</dbReference>
<feature type="region of interest" description="Disordered" evidence="4">
    <location>
        <begin position="744"/>
        <end position="802"/>
    </location>
</feature>
<proteinExistence type="inferred from homology"/>
<dbReference type="Pfam" id="PF02536">
    <property type="entry name" value="mTERF"/>
    <property type="match status" value="1"/>
</dbReference>
<dbReference type="KEGG" id="vcn:VOLCADRAFT_118273"/>
<dbReference type="InParanoid" id="D8U353"/>
<feature type="compositionally biased region" description="Basic and acidic residues" evidence="4">
    <location>
        <begin position="405"/>
        <end position="426"/>
    </location>
</feature>
<feature type="compositionally biased region" description="Low complexity" evidence="4">
    <location>
        <begin position="427"/>
        <end position="437"/>
    </location>
</feature>
<reference evidence="5 6" key="1">
    <citation type="journal article" date="2010" name="Science">
        <title>Genomic analysis of organismal complexity in the multicellular green alga Volvox carteri.</title>
        <authorList>
            <person name="Prochnik S.E."/>
            <person name="Umen J."/>
            <person name="Nedelcu A.M."/>
            <person name="Hallmann A."/>
            <person name="Miller S.M."/>
            <person name="Nishii I."/>
            <person name="Ferris P."/>
            <person name="Kuo A."/>
            <person name="Mitros T."/>
            <person name="Fritz-Laylin L.K."/>
            <person name="Hellsten U."/>
            <person name="Chapman J."/>
            <person name="Simakov O."/>
            <person name="Rensing S.A."/>
            <person name="Terry A."/>
            <person name="Pangilinan J."/>
            <person name="Kapitonov V."/>
            <person name="Jurka J."/>
            <person name="Salamov A."/>
            <person name="Shapiro H."/>
            <person name="Schmutz J."/>
            <person name="Grimwood J."/>
            <person name="Lindquist E."/>
            <person name="Lucas S."/>
            <person name="Grigoriev I.V."/>
            <person name="Schmitt R."/>
            <person name="Kirk D."/>
            <person name="Rokhsar D.S."/>
        </authorList>
    </citation>
    <scope>NUCLEOTIDE SEQUENCE [LARGE SCALE GENOMIC DNA]</scope>
    <source>
        <strain evidence="6">f. Nagariensis / Eve</strain>
    </source>
</reference>
<keyword evidence="2" id="KW-0806">Transcription termination</keyword>
<dbReference type="RefSeq" id="XP_002953095.1">
    <property type="nucleotide sequence ID" value="XM_002953049.1"/>
</dbReference>
<evidence type="ECO:0000256" key="4">
    <source>
        <dbReference type="SAM" id="MobiDB-lite"/>
    </source>
</evidence>
<feature type="region of interest" description="Disordered" evidence="4">
    <location>
        <begin position="58"/>
        <end position="162"/>
    </location>
</feature>
<evidence type="ECO:0000313" key="6">
    <source>
        <dbReference type="Proteomes" id="UP000001058"/>
    </source>
</evidence>
<dbReference type="Gene3D" id="1.25.70.10">
    <property type="entry name" value="Transcription termination factor 3, mitochondrial"/>
    <property type="match status" value="1"/>
</dbReference>
<accession>D8U353</accession>
<dbReference type="InterPro" id="IPR003690">
    <property type="entry name" value="MTERF"/>
</dbReference>
<evidence type="ECO:0000256" key="2">
    <source>
        <dbReference type="ARBA" id="ARBA00022472"/>
    </source>
</evidence>
<feature type="compositionally biased region" description="Low complexity" evidence="4">
    <location>
        <begin position="58"/>
        <end position="71"/>
    </location>
</feature>
<dbReference type="GO" id="GO:0003676">
    <property type="term" value="F:nucleic acid binding"/>
    <property type="evidence" value="ECO:0007669"/>
    <property type="project" value="InterPro"/>
</dbReference>
<sequence length="1227" mass="129344">MPRASEPESDSAADSAASDTGVPVFRSARRTYDRTDASAAMSAAQVAATVSAALEAAEAAAAAAAIETSASMPPRPPGSRNRRLRHEEPEPGSSGRGSGPDQDQGQGQVTATASETVSVAPALDRTPLDGDVGGAAAAASSSGSSSNRSSGSGPSSPESLVAARARALQIKAALYRNMRSETRTPSANSVKLIFSPVEPKEGTAPAAEPPRAEPLPPPPSHGRDKLLAPATTVEGDSRGMLGGRRRVGGGVGNGGAAATNSRADDADHVRQRRRTAEALAELRIGERRRREEQRQRQQQQRQEGKALAPASKQGLRVDDVDVEVEEAVEVAGEEREARIGGLKRSGGLPWRRDPLAEAAPAPAGRYVGGHRTARPVTAAGTSAAAVGGVAAAAAAEAAAEAEAEAGERTRRDKVQRANEEFARSLERVAAAAAAVAEGEGESGGDGVEGPGRRRLDHQQPQGEEEGEDRRQWRREQQATAAAEHDQQQRRHVREMPGNRQAAGEQVLEERRQQQREQANMLRDLANMFRSFARQVQPSAAAAAAAAAATMGVAAVNPAAAAAVATARADAGSAECSRERGQHAAPYNPLPGFLGLPQPNDSQLVLKPLTVKDLTETDDVDAEGGWSEGATAAASAGGALLARQLPTRGSLLQLLQPIAKAQLPPYTRSVGLRISTRRRPRVLRLPLSVPSEALEIVGDGDRMPATALRALRRRSYYYRQLAPQHQQVSATTTAAAAAAVAASVPSAARDLQDQEQQRQEHEHEQQQQQQHVREKEPAARGSDDVMAGQGQGEPAAAAAALPRPRPYSLSGRVFKVKRRAQYSDVLKRTVRRAALDRNATAAAATATATATAAAATAAAAAAATTTSAGGGEEGEEGELEDPRGEYNSAAEVVNDVYEQIMGVRLPERAMYGKRAETLAAMTPSSIREQTRSWIEACGKDYALAFHAREPLLLATPAETLLLSLEHFSRAFGLPPGECVQLALRNPALIGLPYEQLQGTVEAVSEALEIGLQEAGKIVIKCPGLALRQPNFPVARRLELLGALLPVSKDKLRQVVRQRPQLLSKSAQSLATFVIGTSAALDMSLFEVALMIAGCPGICGVNSRRLGLRWSELRRLTDQVPLWRQQLAAMSPPSLGRCLVASDTALGRLQVVVDRGLVHDPELSSFKKVLTMSTSKFEAALASGTGTTAKTSTNTSPQHHHSNITSSPSRSSLDILGSSPAYSATLRSS</sequence>
<feature type="compositionally biased region" description="Basic and acidic residues" evidence="4">
    <location>
        <begin position="283"/>
        <end position="295"/>
    </location>
</feature>
<dbReference type="AlphaFoldDB" id="D8U353"/>
<feature type="compositionally biased region" description="Basic and acidic residues" evidence="4">
    <location>
        <begin position="749"/>
        <end position="782"/>
    </location>
</feature>
<feature type="compositionally biased region" description="Basic and acidic residues" evidence="4">
    <location>
        <begin position="467"/>
        <end position="496"/>
    </location>
</feature>
<keyword evidence="2" id="KW-0805">Transcription regulation</keyword>
<feature type="region of interest" description="Disordered" evidence="4">
    <location>
        <begin position="863"/>
        <end position="883"/>
    </location>
</feature>
<dbReference type="OrthoDB" id="543523at2759"/>
<feature type="compositionally biased region" description="Low complexity" evidence="4">
    <location>
        <begin position="134"/>
        <end position="162"/>
    </location>
</feature>
<evidence type="ECO:0000256" key="1">
    <source>
        <dbReference type="ARBA" id="ARBA00007692"/>
    </source>
</evidence>
<protein>
    <submittedName>
        <fullName evidence="5">Uncharacterized protein</fullName>
    </submittedName>
</protein>
<gene>
    <name evidence="5" type="ORF">VOLCADRAFT_118273</name>
</gene>
<keyword evidence="3" id="KW-0809">Transit peptide</keyword>
<feature type="compositionally biased region" description="Low complexity" evidence="4">
    <location>
        <begin position="10"/>
        <end position="19"/>
    </location>
</feature>
<comment type="similarity">
    <text evidence="1">Belongs to the mTERF family.</text>
</comment>
<dbReference type="InterPro" id="IPR038538">
    <property type="entry name" value="MTERF_sf"/>
</dbReference>
<dbReference type="Proteomes" id="UP000001058">
    <property type="component" value="Unassembled WGS sequence"/>
</dbReference>
<organism evidence="6">
    <name type="scientific">Volvox carteri f. nagariensis</name>
    <dbReference type="NCBI Taxonomy" id="3068"/>
    <lineage>
        <taxon>Eukaryota</taxon>
        <taxon>Viridiplantae</taxon>
        <taxon>Chlorophyta</taxon>
        <taxon>core chlorophytes</taxon>
        <taxon>Chlorophyceae</taxon>
        <taxon>CS clade</taxon>
        <taxon>Chlamydomonadales</taxon>
        <taxon>Volvocaceae</taxon>
        <taxon>Volvox</taxon>
    </lineage>
</organism>
<evidence type="ECO:0000313" key="5">
    <source>
        <dbReference type="EMBL" id="EFJ46017.1"/>
    </source>
</evidence>
<dbReference type="EMBL" id="GL378354">
    <property type="protein sequence ID" value="EFJ46017.1"/>
    <property type="molecule type" value="Genomic_DNA"/>
</dbReference>